<dbReference type="EMBL" id="JAXCGZ010022704">
    <property type="protein sequence ID" value="KAK7026697.1"/>
    <property type="molecule type" value="Genomic_DNA"/>
</dbReference>
<dbReference type="Proteomes" id="UP001381693">
    <property type="component" value="Unassembled WGS sequence"/>
</dbReference>
<dbReference type="AlphaFoldDB" id="A0AAN8WBF1"/>
<gene>
    <name evidence="1" type="ORF">SK128_001129</name>
</gene>
<organism evidence="1 2">
    <name type="scientific">Halocaridina rubra</name>
    <name type="common">Hawaiian red shrimp</name>
    <dbReference type="NCBI Taxonomy" id="373956"/>
    <lineage>
        <taxon>Eukaryota</taxon>
        <taxon>Metazoa</taxon>
        <taxon>Ecdysozoa</taxon>
        <taxon>Arthropoda</taxon>
        <taxon>Crustacea</taxon>
        <taxon>Multicrustacea</taxon>
        <taxon>Malacostraca</taxon>
        <taxon>Eumalacostraca</taxon>
        <taxon>Eucarida</taxon>
        <taxon>Decapoda</taxon>
        <taxon>Pleocyemata</taxon>
        <taxon>Caridea</taxon>
        <taxon>Atyoidea</taxon>
        <taxon>Atyidae</taxon>
        <taxon>Halocaridina</taxon>
    </lineage>
</organism>
<name>A0AAN8WBF1_HALRR</name>
<protein>
    <submittedName>
        <fullName evidence="1">Uncharacterized protein</fullName>
    </submittedName>
</protein>
<sequence length="122" mass="13805">MSDNGFLQIIQTKTISATSVLAWQPCFPLPTPSVTDDSRLSHYRNASCVAAHLKCIYSCLVETFLSLAKLVLLNDFVWKYMTIYFGILTYKYFTAVVTTFPNSQKTIMKNDTSNIGVRFITN</sequence>
<reference evidence="1 2" key="1">
    <citation type="submission" date="2023-11" db="EMBL/GenBank/DDBJ databases">
        <title>Halocaridina rubra genome assembly.</title>
        <authorList>
            <person name="Smith C."/>
        </authorList>
    </citation>
    <scope>NUCLEOTIDE SEQUENCE [LARGE SCALE GENOMIC DNA]</scope>
    <source>
        <strain evidence="1">EP-1</strain>
        <tissue evidence="1">Whole</tissue>
    </source>
</reference>
<evidence type="ECO:0000313" key="1">
    <source>
        <dbReference type="EMBL" id="KAK7026697.1"/>
    </source>
</evidence>
<evidence type="ECO:0000313" key="2">
    <source>
        <dbReference type="Proteomes" id="UP001381693"/>
    </source>
</evidence>
<keyword evidence="2" id="KW-1185">Reference proteome</keyword>
<proteinExistence type="predicted"/>
<accession>A0AAN8WBF1</accession>
<comment type="caution">
    <text evidence="1">The sequence shown here is derived from an EMBL/GenBank/DDBJ whole genome shotgun (WGS) entry which is preliminary data.</text>
</comment>